<dbReference type="Proteomes" id="UP001460270">
    <property type="component" value="Unassembled WGS sequence"/>
</dbReference>
<dbReference type="PROSITE" id="PS00108">
    <property type="entry name" value="PROTEIN_KINASE_ST"/>
    <property type="match status" value="2"/>
</dbReference>
<dbReference type="GO" id="GO:0046332">
    <property type="term" value="F:SMAD binding"/>
    <property type="evidence" value="ECO:0007669"/>
    <property type="project" value="TreeGrafter"/>
</dbReference>
<keyword evidence="1" id="KW-0723">Serine/threonine-protein kinase</keyword>
<dbReference type="EMBL" id="JBBPFD010000014">
    <property type="protein sequence ID" value="KAK7899380.1"/>
    <property type="molecule type" value="Genomic_DNA"/>
</dbReference>
<accession>A0AAW0NRT0</accession>
<feature type="compositionally biased region" description="Basic and acidic residues" evidence="6">
    <location>
        <begin position="1065"/>
        <end position="1079"/>
    </location>
</feature>
<protein>
    <recommendedName>
        <fullName evidence="7">Protein kinase domain-containing protein</fullName>
    </recommendedName>
</protein>
<evidence type="ECO:0000256" key="4">
    <source>
        <dbReference type="ARBA" id="ARBA00022777"/>
    </source>
</evidence>
<feature type="compositionally biased region" description="Low complexity" evidence="6">
    <location>
        <begin position="900"/>
        <end position="910"/>
    </location>
</feature>
<dbReference type="InterPro" id="IPR000719">
    <property type="entry name" value="Prot_kinase_dom"/>
</dbReference>
<keyword evidence="5" id="KW-0067">ATP-binding</keyword>
<evidence type="ECO:0000313" key="8">
    <source>
        <dbReference type="EMBL" id="KAK7899380.1"/>
    </source>
</evidence>
<dbReference type="InterPro" id="IPR008271">
    <property type="entry name" value="Ser/Thr_kinase_AS"/>
</dbReference>
<dbReference type="SUPFAM" id="SSF56112">
    <property type="entry name" value="Protein kinase-like (PK-like)"/>
    <property type="match status" value="2"/>
</dbReference>
<evidence type="ECO:0000256" key="2">
    <source>
        <dbReference type="ARBA" id="ARBA00022679"/>
    </source>
</evidence>
<feature type="compositionally biased region" description="Acidic residues" evidence="6">
    <location>
        <begin position="1080"/>
        <end position="1090"/>
    </location>
</feature>
<name>A0AAW0NRT0_9GOBI</name>
<dbReference type="GO" id="GO:0042771">
    <property type="term" value="P:intrinsic apoptotic signaling pathway in response to DNA damage by p53 class mediator"/>
    <property type="evidence" value="ECO:0007669"/>
    <property type="project" value="TreeGrafter"/>
</dbReference>
<dbReference type="GO" id="GO:0016605">
    <property type="term" value="C:PML body"/>
    <property type="evidence" value="ECO:0007669"/>
    <property type="project" value="TreeGrafter"/>
</dbReference>
<dbReference type="PROSITE" id="PS50011">
    <property type="entry name" value="PROTEIN_KINASE_DOM"/>
    <property type="match status" value="2"/>
</dbReference>
<feature type="compositionally biased region" description="Polar residues" evidence="6">
    <location>
        <begin position="1094"/>
        <end position="1104"/>
    </location>
</feature>
<feature type="compositionally biased region" description="Acidic residues" evidence="6">
    <location>
        <begin position="806"/>
        <end position="820"/>
    </location>
</feature>
<dbReference type="PANTHER" id="PTHR24058:SF53">
    <property type="entry name" value="HOMEODOMAIN-INTERACTING PROTEIN KINASE 2"/>
    <property type="match status" value="1"/>
</dbReference>
<dbReference type="PANTHER" id="PTHR24058">
    <property type="entry name" value="DUAL SPECIFICITY PROTEIN KINASE"/>
    <property type="match status" value="1"/>
</dbReference>
<keyword evidence="3" id="KW-0547">Nucleotide-binding</keyword>
<feature type="region of interest" description="Disordered" evidence="6">
    <location>
        <begin position="1049"/>
        <end position="1131"/>
    </location>
</feature>
<evidence type="ECO:0000256" key="1">
    <source>
        <dbReference type="ARBA" id="ARBA00022527"/>
    </source>
</evidence>
<feature type="domain" description="Protein kinase" evidence="7">
    <location>
        <begin position="426"/>
        <end position="743"/>
    </location>
</feature>
<feature type="compositionally biased region" description="Basic and acidic residues" evidence="6">
    <location>
        <begin position="1013"/>
        <end position="1024"/>
    </location>
</feature>
<dbReference type="InterPro" id="IPR050494">
    <property type="entry name" value="Ser_Thr_dual-spec_kinase"/>
</dbReference>
<proteinExistence type="predicted"/>
<evidence type="ECO:0000256" key="3">
    <source>
        <dbReference type="ARBA" id="ARBA00022741"/>
    </source>
</evidence>
<feature type="region of interest" description="Disordered" evidence="6">
    <location>
        <begin position="1001"/>
        <end position="1025"/>
    </location>
</feature>
<feature type="region of interest" description="Disordered" evidence="6">
    <location>
        <begin position="931"/>
        <end position="970"/>
    </location>
</feature>
<feature type="compositionally biased region" description="Polar residues" evidence="6">
    <location>
        <begin position="777"/>
        <end position="801"/>
    </location>
</feature>
<feature type="compositionally biased region" description="Polar residues" evidence="6">
    <location>
        <begin position="821"/>
        <end position="833"/>
    </location>
</feature>
<dbReference type="Gene3D" id="3.30.200.20">
    <property type="entry name" value="Phosphorylase Kinase, domain 1"/>
    <property type="match status" value="2"/>
</dbReference>
<keyword evidence="9" id="KW-1185">Reference proteome</keyword>
<comment type="caution">
    <text evidence="8">The sequence shown here is derived from an EMBL/GenBank/DDBJ whole genome shotgun (WGS) entry which is preliminary data.</text>
</comment>
<keyword evidence="2" id="KW-0808">Transferase</keyword>
<evidence type="ECO:0000256" key="5">
    <source>
        <dbReference type="ARBA" id="ARBA00022840"/>
    </source>
</evidence>
<reference evidence="9" key="1">
    <citation type="submission" date="2024-04" db="EMBL/GenBank/DDBJ databases">
        <title>Salinicola lusitanus LLJ914,a marine bacterium isolated from the Okinawa Trough.</title>
        <authorList>
            <person name="Li J."/>
        </authorList>
    </citation>
    <scope>NUCLEOTIDE SEQUENCE [LARGE SCALE GENOMIC DNA]</scope>
</reference>
<sequence length="1210" mass="137075">MQSTHLNTVEVCDPTELYETLEVMGEGSYGEVSRCRNKLTGQTVAVKKMKNNNGIQREVYMLQRISCLDPDKHNVVRFNRYFTSSTGHHYMEFEKLDKTLHDYLVEQKKSLSLNEIRPIASQLLIALENLRRLGMVHTDIKPDNIMFVDHENEPFRVKLIDFGLARVKSELRLGMEMQPLGYRAPEVSLGLPLSEAVDMWSLGCCLLAFYLCSTPFDAEGSYDNIMQTTHILGVPDERLIRQAMRGNKFFVRDYLRWRLKTPGEFEATTGKAPQMGDHILEQAKNLQDVILNCQETTSKAEHLDRVVFLDLMQKMLTLNPRTRITPMEALEHPFITRSYMQKYIDYFTESAQKETLKPAVESHRDLENQCPLTPDQQQKQPRVLETQHLTNSIHIAISQNSYNRTSAEMQSKNLNTVEVCDPTELYETLEVMGEGSYGEVSRCRNKLTGQTVAVKKMKNNNGIQREVYMLQRISCLDPDKHNVVRFNRYFTSSSGHHYMEFEKLDQTLHDYLVEQNNGLSLNEIRPIASQLLIALENLRRLGMVHTDIKPDNIMLVDHENEPFRVKLIDFGLARVKSELRLGMEMQPLGYRAPEVSLGLPLSEAVDMWSLGCCLLAFYLCSTPFDAEGSYDNIMQTTHILGVPDERLIRQAMRGNKFFVRDYLRWRLKTPREFEATTGKAPQMGDHNLEQAEDLRDVILNCQVSTSKAEYLDRLVFIDLMQKMLTLNPRTRITPMEALQHPFITRSYMQEYTDYFTESAQKMTLKPAMESHRDSENQNDQEQPSTSKPTPDNDSPKSNSTVHESDGGNEDTESSEFEEDPGTQTPVIFGPSHSNLASENFQVHHVTLEVNTESEEEASNLSEGEVESEELNEDQTPMINSEDKGLKTEEVSGRLNINNDSGLSTGTSSLSEGEEPKSALCQAKTIFSSTSLEETKEEGLILSEGEIESEELNEDRTPIINSEGEDLGTAEESSRLNIFQLNYDSDLSTGTSRLLEEEVATCQAKTTVSSTSSKESEEKSAEDSRLSASLLSIKFLSRSFRSELEIVEEVSETEEMNEDQTPIVNGKDKGSMSRSFRSELEIIEETSESEEPVNGCSSYDPTNNHESLEKQSESEKDDSETGSPVVPQASPPKILSVTTLDQLLINNRSIARKPHLFEILVAPCGDIAVEAMPRAHLTLSPTLPMFVVSSSPPPLVLCFQIQEYRSCSVRT</sequence>
<dbReference type="GO" id="GO:0003714">
    <property type="term" value="F:transcription corepressor activity"/>
    <property type="evidence" value="ECO:0007669"/>
    <property type="project" value="TreeGrafter"/>
</dbReference>
<gene>
    <name evidence="8" type="ORF">WMY93_020233</name>
</gene>
<dbReference type="AlphaFoldDB" id="A0AAW0NRT0"/>
<dbReference type="Pfam" id="PF00069">
    <property type="entry name" value="Pkinase"/>
    <property type="match status" value="2"/>
</dbReference>
<dbReference type="InterPro" id="IPR011009">
    <property type="entry name" value="Kinase-like_dom_sf"/>
</dbReference>
<organism evidence="8 9">
    <name type="scientific">Mugilogobius chulae</name>
    <name type="common">yellowstripe goby</name>
    <dbReference type="NCBI Taxonomy" id="88201"/>
    <lineage>
        <taxon>Eukaryota</taxon>
        <taxon>Metazoa</taxon>
        <taxon>Chordata</taxon>
        <taxon>Craniata</taxon>
        <taxon>Vertebrata</taxon>
        <taxon>Euteleostomi</taxon>
        <taxon>Actinopterygii</taxon>
        <taxon>Neopterygii</taxon>
        <taxon>Teleostei</taxon>
        <taxon>Neoteleostei</taxon>
        <taxon>Acanthomorphata</taxon>
        <taxon>Gobiaria</taxon>
        <taxon>Gobiiformes</taxon>
        <taxon>Gobioidei</taxon>
        <taxon>Gobiidae</taxon>
        <taxon>Gobionellinae</taxon>
        <taxon>Mugilogobius</taxon>
    </lineage>
</organism>
<feature type="compositionally biased region" description="Basic and acidic residues" evidence="6">
    <location>
        <begin position="880"/>
        <end position="891"/>
    </location>
</feature>
<dbReference type="GO" id="GO:0005524">
    <property type="term" value="F:ATP binding"/>
    <property type="evidence" value="ECO:0007669"/>
    <property type="project" value="UniProtKB-KW"/>
</dbReference>
<dbReference type="Gene3D" id="1.10.510.10">
    <property type="entry name" value="Transferase(Phosphotransferase) domain 1"/>
    <property type="match status" value="2"/>
</dbReference>
<dbReference type="GO" id="GO:0007224">
    <property type="term" value="P:smoothened signaling pathway"/>
    <property type="evidence" value="ECO:0007669"/>
    <property type="project" value="TreeGrafter"/>
</dbReference>
<dbReference type="SMART" id="SM00220">
    <property type="entry name" value="S_TKc"/>
    <property type="match status" value="2"/>
</dbReference>
<keyword evidence="4" id="KW-0418">Kinase</keyword>
<evidence type="ECO:0000259" key="7">
    <source>
        <dbReference type="PROSITE" id="PS50011"/>
    </source>
</evidence>
<dbReference type="GO" id="GO:0045944">
    <property type="term" value="P:positive regulation of transcription by RNA polymerase II"/>
    <property type="evidence" value="ECO:0007669"/>
    <property type="project" value="TreeGrafter"/>
</dbReference>
<feature type="region of interest" description="Disordered" evidence="6">
    <location>
        <begin position="849"/>
        <end position="917"/>
    </location>
</feature>
<feature type="domain" description="Protein kinase" evidence="7">
    <location>
        <begin position="18"/>
        <end position="335"/>
    </location>
</feature>
<feature type="region of interest" description="Disordered" evidence="6">
    <location>
        <begin position="763"/>
        <end position="833"/>
    </location>
</feature>
<dbReference type="GO" id="GO:0004674">
    <property type="term" value="F:protein serine/threonine kinase activity"/>
    <property type="evidence" value="ECO:0007669"/>
    <property type="project" value="UniProtKB-KW"/>
</dbReference>
<dbReference type="GO" id="GO:0005737">
    <property type="term" value="C:cytoplasm"/>
    <property type="evidence" value="ECO:0007669"/>
    <property type="project" value="TreeGrafter"/>
</dbReference>
<dbReference type="GO" id="GO:0003713">
    <property type="term" value="F:transcription coactivator activity"/>
    <property type="evidence" value="ECO:0007669"/>
    <property type="project" value="TreeGrafter"/>
</dbReference>
<evidence type="ECO:0000256" key="6">
    <source>
        <dbReference type="SAM" id="MobiDB-lite"/>
    </source>
</evidence>
<dbReference type="GO" id="GO:0004713">
    <property type="term" value="F:protein tyrosine kinase activity"/>
    <property type="evidence" value="ECO:0007669"/>
    <property type="project" value="TreeGrafter"/>
</dbReference>
<feature type="compositionally biased region" description="Acidic residues" evidence="6">
    <location>
        <begin position="851"/>
        <end position="872"/>
    </location>
</feature>
<evidence type="ECO:0000313" key="9">
    <source>
        <dbReference type="Proteomes" id="UP001460270"/>
    </source>
</evidence>